<dbReference type="PANTHER" id="PTHR27002">
    <property type="entry name" value="RECEPTOR-LIKE SERINE/THREONINE-PROTEIN KINASE SD1-8"/>
    <property type="match status" value="1"/>
</dbReference>
<dbReference type="PROSITE" id="PS50011">
    <property type="entry name" value="PROTEIN_KINASE_DOM"/>
    <property type="match status" value="1"/>
</dbReference>
<evidence type="ECO:0000256" key="5">
    <source>
        <dbReference type="ARBA" id="ARBA00022840"/>
    </source>
</evidence>
<sequence length="126" mass="14338">MARTFSRDQTEDNTNKVIGTYGYVAPEYAFNGQFSMKSDVFSFGIMVSEISGRLLKEGKPFELIDVWLRDSYDNSQEVLHCIHIGLLYVQQSPMERPSISSVTFMLKSENVVLPQPKSPGYSMERV</sequence>
<keyword evidence="4 7" id="KW-0418">Kinase</keyword>
<feature type="domain" description="Protein kinase" evidence="6">
    <location>
        <begin position="1"/>
        <end position="126"/>
    </location>
</feature>
<keyword evidence="8" id="KW-1185">Reference proteome</keyword>
<keyword evidence="2" id="KW-0808">Transferase</keyword>
<evidence type="ECO:0000256" key="1">
    <source>
        <dbReference type="ARBA" id="ARBA00022527"/>
    </source>
</evidence>
<dbReference type="Pfam" id="PF07714">
    <property type="entry name" value="PK_Tyr_Ser-Thr"/>
    <property type="match status" value="1"/>
</dbReference>
<evidence type="ECO:0000259" key="6">
    <source>
        <dbReference type="PROSITE" id="PS50011"/>
    </source>
</evidence>
<evidence type="ECO:0000256" key="2">
    <source>
        <dbReference type="ARBA" id="ARBA00022679"/>
    </source>
</evidence>
<dbReference type="Proteomes" id="UP000237000">
    <property type="component" value="Unassembled WGS sequence"/>
</dbReference>
<keyword evidence="3" id="KW-0547">Nucleotide-binding</keyword>
<protein>
    <submittedName>
        <fullName evidence="7">Tyrosine-protein kinase</fullName>
    </submittedName>
</protein>
<dbReference type="OrthoDB" id="1184230at2759"/>
<dbReference type="AlphaFoldDB" id="A0A2P5E7H4"/>
<dbReference type="InParanoid" id="A0A2P5E7H4"/>
<reference evidence="8" key="1">
    <citation type="submission" date="2016-06" db="EMBL/GenBank/DDBJ databases">
        <title>Parallel loss of symbiosis genes in relatives of nitrogen-fixing non-legume Parasponia.</title>
        <authorList>
            <person name="Van Velzen R."/>
            <person name="Holmer R."/>
            <person name="Bu F."/>
            <person name="Rutten L."/>
            <person name="Van Zeijl A."/>
            <person name="Liu W."/>
            <person name="Santuari L."/>
            <person name="Cao Q."/>
            <person name="Sharma T."/>
            <person name="Shen D."/>
            <person name="Roswanjaya Y."/>
            <person name="Wardhani T."/>
            <person name="Kalhor M.S."/>
            <person name="Jansen J."/>
            <person name="Van den Hoogen J."/>
            <person name="Gungor B."/>
            <person name="Hartog M."/>
            <person name="Hontelez J."/>
            <person name="Verver J."/>
            <person name="Yang W.-C."/>
            <person name="Schijlen E."/>
            <person name="Repin R."/>
            <person name="Schilthuizen M."/>
            <person name="Schranz E."/>
            <person name="Heidstra R."/>
            <person name="Miyata K."/>
            <person name="Fedorova E."/>
            <person name="Kohlen W."/>
            <person name="Bisseling T."/>
            <person name="Smit S."/>
            <person name="Geurts R."/>
        </authorList>
    </citation>
    <scope>NUCLEOTIDE SEQUENCE [LARGE SCALE GENOMIC DNA]</scope>
    <source>
        <strain evidence="8">cv. RG33-2</strain>
    </source>
</reference>
<accession>A0A2P5E7H4</accession>
<dbReference type="GO" id="GO:0004674">
    <property type="term" value="F:protein serine/threonine kinase activity"/>
    <property type="evidence" value="ECO:0007669"/>
    <property type="project" value="UniProtKB-KW"/>
</dbReference>
<evidence type="ECO:0000313" key="7">
    <source>
        <dbReference type="EMBL" id="PON81466.1"/>
    </source>
</evidence>
<gene>
    <name evidence="7" type="ORF">TorRG33x02_227350</name>
</gene>
<dbReference type="Gene3D" id="1.10.510.10">
    <property type="entry name" value="Transferase(Phosphotransferase) domain 1"/>
    <property type="match status" value="1"/>
</dbReference>
<keyword evidence="5" id="KW-0067">ATP-binding</keyword>
<keyword evidence="1" id="KW-0723">Serine/threonine-protein kinase</keyword>
<evidence type="ECO:0000256" key="3">
    <source>
        <dbReference type="ARBA" id="ARBA00022741"/>
    </source>
</evidence>
<evidence type="ECO:0000256" key="4">
    <source>
        <dbReference type="ARBA" id="ARBA00022777"/>
    </source>
</evidence>
<evidence type="ECO:0000313" key="8">
    <source>
        <dbReference type="Proteomes" id="UP000237000"/>
    </source>
</evidence>
<name>A0A2P5E7H4_TREOI</name>
<organism evidence="7 8">
    <name type="scientific">Trema orientale</name>
    <name type="common">Charcoal tree</name>
    <name type="synonym">Celtis orientalis</name>
    <dbReference type="NCBI Taxonomy" id="63057"/>
    <lineage>
        <taxon>Eukaryota</taxon>
        <taxon>Viridiplantae</taxon>
        <taxon>Streptophyta</taxon>
        <taxon>Embryophyta</taxon>
        <taxon>Tracheophyta</taxon>
        <taxon>Spermatophyta</taxon>
        <taxon>Magnoliopsida</taxon>
        <taxon>eudicotyledons</taxon>
        <taxon>Gunneridae</taxon>
        <taxon>Pentapetalae</taxon>
        <taxon>rosids</taxon>
        <taxon>fabids</taxon>
        <taxon>Rosales</taxon>
        <taxon>Cannabaceae</taxon>
        <taxon>Trema</taxon>
    </lineage>
</organism>
<dbReference type="GO" id="GO:0005886">
    <property type="term" value="C:plasma membrane"/>
    <property type="evidence" value="ECO:0007669"/>
    <property type="project" value="TreeGrafter"/>
</dbReference>
<dbReference type="SUPFAM" id="SSF56112">
    <property type="entry name" value="Protein kinase-like (PK-like)"/>
    <property type="match status" value="1"/>
</dbReference>
<dbReference type="InterPro" id="IPR001245">
    <property type="entry name" value="Ser-Thr/Tyr_kinase_cat_dom"/>
</dbReference>
<proteinExistence type="predicted"/>
<dbReference type="InterPro" id="IPR000719">
    <property type="entry name" value="Prot_kinase_dom"/>
</dbReference>
<dbReference type="PANTHER" id="PTHR27002:SF900">
    <property type="entry name" value="S-LOCUS LECTIN KINASE FAMILY PROTEIN"/>
    <property type="match status" value="1"/>
</dbReference>
<dbReference type="GO" id="GO:0005524">
    <property type="term" value="F:ATP binding"/>
    <property type="evidence" value="ECO:0007669"/>
    <property type="project" value="UniProtKB-KW"/>
</dbReference>
<dbReference type="EMBL" id="JXTC01000216">
    <property type="protein sequence ID" value="PON81466.1"/>
    <property type="molecule type" value="Genomic_DNA"/>
</dbReference>
<dbReference type="InterPro" id="IPR011009">
    <property type="entry name" value="Kinase-like_dom_sf"/>
</dbReference>
<comment type="caution">
    <text evidence="7">The sequence shown here is derived from an EMBL/GenBank/DDBJ whole genome shotgun (WGS) entry which is preliminary data.</text>
</comment>